<evidence type="ECO:0000313" key="2">
    <source>
        <dbReference type="Proteomes" id="UP000233837"/>
    </source>
</evidence>
<dbReference type="EMBL" id="KZ502943">
    <property type="protein sequence ID" value="PKU70240.1"/>
    <property type="molecule type" value="Genomic_DNA"/>
</dbReference>
<evidence type="ECO:0000313" key="1">
    <source>
        <dbReference type="EMBL" id="PKU70240.1"/>
    </source>
</evidence>
<evidence type="ECO:0008006" key="3">
    <source>
        <dbReference type="Google" id="ProtNLM"/>
    </source>
</evidence>
<name>A0A2I0W3L2_9ASPA</name>
<gene>
    <name evidence="1" type="ORF">MA16_Dca011086</name>
</gene>
<accession>A0A2I0W3L2</accession>
<dbReference type="Proteomes" id="UP000233837">
    <property type="component" value="Unassembled WGS sequence"/>
</dbReference>
<dbReference type="AlphaFoldDB" id="A0A2I0W3L2"/>
<reference evidence="1 2" key="2">
    <citation type="journal article" date="2017" name="Nature">
        <title>The Apostasia genome and the evolution of orchids.</title>
        <authorList>
            <person name="Zhang G.Q."/>
            <person name="Liu K.W."/>
            <person name="Li Z."/>
            <person name="Lohaus R."/>
            <person name="Hsiao Y.Y."/>
            <person name="Niu S.C."/>
            <person name="Wang J.Y."/>
            <person name="Lin Y.C."/>
            <person name="Xu Q."/>
            <person name="Chen L.J."/>
            <person name="Yoshida K."/>
            <person name="Fujiwara S."/>
            <person name="Wang Z.W."/>
            <person name="Zhang Y.Q."/>
            <person name="Mitsuda N."/>
            <person name="Wang M."/>
            <person name="Liu G.H."/>
            <person name="Pecoraro L."/>
            <person name="Huang H.X."/>
            <person name="Xiao X.J."/>
            <person name="Lin M."/>
            <person name="Wu X.Y."/>
            <person name="Wu W.L."/>
            <person name="Chen Y.Y."/>
            <person name="Chang S.B."/>
            <person name="Sakamoto S."/>
            <person name="Ohme-Takagi M."/>
            <person name="Yagi M."/>
            <person name="Zeng S.J."/>
            <person name="Shen C.Y."/>
            <person name="Yeh C.M."/>
            <person name="Luo Y.B."/>
            <person name="Tsai W.C."/>
            <person name="Van de Peer Y."/>
            <person name="Liu Z.J."/>
        </authorList>
    </citation>
    <scope>NUCLEOTIDE SEQUENCE [LARGE SCALE GENOMIC DNA]</scope>
    <source>
        <tissue evidence="1">The whole plant</tissue>
    </source>
</reference>
<proteinExistence type="predicted"/>
<organism evidence="1 2">
    <name type="scientific">Dendrobium catenatum</name>
    <dbReference type="NCBI Taxonomy" id="906689"/>
    <lineage>
        <taxon>Eukaryota</taxon>
        <taxon>Viridiplantae</taxon>
        <taxon>Streptophyta</taxon>
        <taxon>Embryophyta</taxon>
        <taxon>Tracheophyta</taxon>
        <taxon>Spermatophyta</taxon>
        <taxon>Magnoliopsida</taxon>
        <taxon>Liliopsida</taxon>
        <taxon>Asparagales</taxon>
        <taxon>Orchidaceae</taxon>
        <taxon>Epidendroideae</taxon>
        <taxon>Malaxideae</taxon>
        <taxon>Dendrobiinae</taxon>
        <taxon>Dendrobium</taxon>
    </lineage>
</organism>
<keyword evidence="2" id="KW-1185">Reference proteome</keyword>
<protein>
    <recommendedName>
        <fullName evidence="3">Integrator complex subunit 11</fullName>
    </recommendedName>
</protein>
<sequence>MLCQLPLETEIFNVLREMNGDATAGPDGFTTKFFQKSWDIVKDDVILAVHDFFKGNPYPKFFSSANIVLIPKIEGAKRWNEFRPISLLDLGSRACPGYKITFNQL</sequence>
<reference evidence="1 2" key="1">
    <citation type="journal article" date="2016" name="Sci. Rep.">
        <title>The Dendrobium catenatum Lindl. genome sequence provides insights into polysaccharide synthase, floral development and adaptive evolution.</title>
        <authorList>
            <person name="Zhang G.Q."/>
            <person name="Xu Q."/>
            <person name="Bian C."/>
            <person name="Tsai W.C."/>
            <person name="Yeh C.M."/>
            <person name="Liu K.W."/>
            <person name="Yoshida K."/>
            <person name="Zhang L.S."/>
            <person name="Chang S.B."/>
            <person name="Chen F."/>
            <person name="Shi Y."/>
            <person name="Su Y.Y."/>
            <person name="Zhang Y.Q."/>
            <person name="Chen L.J."/>
            <person name="Yin Y."/>
            <person name="Lin M."/>
            <person name="Huang H."/>
            <person name="Deng H."/>
            <person name="Wang Z.W."/>
            <person name="Zhu S.L."/>
            <person name="Zhao X."/>
            <person name="Deng C."/>
            <person name="Niu S.C."/>
            <person name="Huang J."/>
            <person name="Wang M."/>
            <person name="Liu G.H."/>
            <person name="Yang H.J."/>
            <person name="Xiao X.J."/>
            <person name="Hsiao Y.Y."/>
            <person name="Wu W.L."/>
            <person name="Chen Y.Y."/>
            <person name="Mitsuda N."/>
            <person name="Ohme-Takagi M."/>
            <person name="Luo Y.B."/>
            <person name="Van de Peer Y."/>
            <person name="Liu Z.J."/>
        </authorList>
    </citation>
    <scope>NUCLEOTIDE SEQUENCE [LARGE SCALE GENOMIC DNA]</scope>
    <source>
        <tissue evidence="1">The whole plant</tissue>
    </source>
</reference>